<organism evidence="1 2">
    <name type="scientific">Asparagus officinalis</name>
    <name type="common">Garden asparagus</name>
    <dbReference type="NCBI Taxonomy" id="4686"/>
    <lineage>
        <taxon>Eukaryota</taxon>
        <taxon>Viridiplantae</taxon>
        <taxon>Streptophyta</taxon>
        <taxon>Embryophyta</taxon>
        <taxon>Tracheophyta</taxon>
        <taxon>Spermatophyta</taxon>
        <taxon>Magnoliopsida</taxon>
        <taxon>Liliopsida</taxon>
        <taxon>Asparagales</taxon>
        <taxon>Asparagaceae</taxon>
        <taxon>Asparagoideae</taxon>
        <taxon>Asparagus</taxon>
    </lineage>
</organism>
<proteinExistence type="predicted"/>
<name>A0A5P1ELI9_ASPOF</name>
<reference evidence="2" key="1">
    <citation type="journal article" date="2017" name="Nat. Commun.">
        <title>The asparagus genome sheds light on the origin and evolution of a young Y chromosome.</title>
        <authorList>
            <person name="Harkess A."/>
            <person name="Zhou J."/>
            <person name="Xu C."/>
            <person name="Bowers J.E."/>
            <person name="Van der Hulst R."/>
            <person name="Ayyampalayam S."/>
            <person name="Mercati F."/>
            <person name="Riccardi P."/>
            <person name="McKain M.R."/>
            <person name="Kakrana A."/>
            <person name="Tang H."/>
            <person name="Ray J."/>
            <person name="Groenendijk J."/>
            <person name="Arikit S."/>
            <person name="Mathioni S.M."/>
            <person name="Nakano M."/>
            <person name="Shan H."/>
            <person name="Telgmann-Rauber A."/>
            <person name="Kanno A."/>
            <person name="Yue Z."/>
            <person name="Chen H."/>
            <person name="Li W."/>
            <person name="Chen Y."/>
            <person name="Xu X."/>
            <person name="Zhang Y."/>
            <person name="Luo S."/>
            <person name="Chen H."/>
            <person name="Gao J."/>
            <person name="Mao Z."/>
            <person name="Pires J.C."/>
            <person name="Luo M."/>
            <person name="Kudrna D."/>
            <person name="Wing R.A."/>
            <person name="Meyers B.C."/>
            <person name="Yi K."/>
            <person name="Kong H."/>
            <person name="Lavrijsen P."/>
            <person name="Sunseri F."/>
            <person name="Falavigna A."/>
            <person name="Ye Y."/>
            <person name="Leebens-Mack J.H."/>
            <person name="Chen G."/>
        </authorList>
    </citation>
    <scope>NUCLEOTIDE SEQUENCE [LARGE SCALE GENOMIC DNA]</scope>
    <source>
        <strain evidence="2">cv. DH0086</strain>
    </source>
</reference>
<protein>
    <submittedName>
        <fullName evidence="1">Uncharacterized protein</fullName>
    </submittedName>
</protein>
<dbReference type="AlphaFoldDB" id="A0A5P1ELI9"/>
<evidence type="ECO:0000313" key="1">
    <source>
        <dbReference type="EMBL" id="ONK66776.1"/>
    </source>
</evidence>
<gene>
    <name evidence="1" type="ORF">A4U43_C06F11850</name>
</gene>
<dbReference type="EMBL" id="CM007386">
    <property type="protein sequence ID" value="ONK66776.1"/>
    <property type="molecule type" value="Genomic_DNA"/>
</dbReference>
<keyword evidence="2" id="KW-1185">Reference proteome</keyword>
<sequence>MSRLFPSRQRSRALGARLAVTVQLFVCPHSAPLLAFFSFQTKLSALGLLSFADTHGILARLVCSSPAVSLALILISSGNLSPPLHRSIARLPRLPALLLPDSPRAGLFVVFLDNCCGNFSSTHVTASILAKRRITSPRTPEAAGKLHQVFAKLCRLSLHLAQLLVA</sequence>
<dbReference type="Proteomes" id="UP000243459">
    <property type="component" value="Chromosome 6"/>
</dbReference>
<evidence type="ECO:0000313" key="2">
    <source>
        <dbReference type="Proteomes" id="UP000243459"/>
    </source>
</evidence>
<dbReference type="Gramene" id="ONK66776">
    <property type="protein sequence ID" value="ONK66776"/>
    <property type="gene ID" value="A4U43_C06F11850"/>
</dbReference>
<accession>A0A5P1ELI9</accession>